<evidence type="ECO:0000313" key="2">
    <source>
        <dbReference type="EMBL" id="KAL1852734.1"/>
    </source>
</evidence>
<feature type="region of interest" description="Disordered" evidence="1">
    <location>
        <begin position="142"/>
        <end position="170"/>
    </location>
</feature>
<organism evidence="2 3">
    <name type="scientific">Phialemonium thermophilum</name>
    <dbReference type="NCBI Taxonomy" id="223376"/>
    <lineage>
        <taxon>Eukaryota</taxon>
        <taxon>Fungi</taxon>
        <taxon>Dikarya</taxon>
        <taxon>Ascomycota</taxon>
        <taxon>Pezizomycotina</taxon>
        <taxon>Sordariomycetes</taxon>
        <taxon>Sordariomycetidae</taxon>
        <taxon>Cephalothecales</taxon>
        <taxon>Cephalothecaceae</taxon>
        <taxon>Phialemonium</taxon>
    </lineage>
</organism>
<accession>A0ABR3W3Z9</accession>
<dbReference type="Proteomes" id="UP001586593">
    <property type="component" value="Unassembled WGS sequence"/>
</dbReference>
<protein>
    <submittedName>
        <fullName evidence="2">Uncharacterized protein</fullName>
    </submittedName>
</protein>
<name>A0ABR3W3Z9_9PEZI</name>
<evidence type="ECO:0000313" key="3">
    <source>
        <dbReference type="Proteomes" id="UP001586593"/>
    </source>
</evidence>
<dbReference type="EMBL" id="JAZHXJ010000734">
    <property type="protein sequence ID" value="KAL1852734.1"/>
    <property type="molecule type" value="Genomic_DNA"/>
</dbReference>
<gene>
    <name evidence="2" type="ORF">VTK73DRAFT_9173</name>
</gene>
<feature type="region of interest" description="Disordered" evidence="1">
    <location>
        <begin position="1"/>
        <end position="26"/>
    </location>
</feature>
<reference evidence="2 3" key="1">
    <citation type="journal article" date="2024" name="Commun. Biol.">
        <title>Comparative genomic analysis of thermophilic fungi reveals convergent evolutionary adaptations and gene losses.</title>
        <authorList>
            <person name="Steindorff A.S."/>
            <person name="Aguilar-Pontes M.V."/>
            <person name="Robinson A.J."/>
            <person name="Andreopoulos B."/>
            <person name="LaButti K."/>
            <person name="Kuo A."/>
            <person name="Mondo S."/>
            <person name="Riley R."/>
            <person name="Otillar R."/>
            <person name="Haridas S."/>
            <person name="Lipzen A."/>
            <person name="Grimwood J."/>
            <person name="Schmutz J."/>
            <person name="Clum A."/>
            <person name="Reid I.D."/>
            <person name="Moisan M.C."/>
            <person name="Butler G."/>
            <person name="Nguyen T.T.M."/>
            <person name="Dewar K."/>
            <person name="Conant G."/>
            <person name="Drula E."/>
            <person name="Henrissat B."/>
            <person name="Hansel C."/>
            <person name="Singer S."/>
            <person name="Hutchinson M.I."/>
            <person name="de Vries R.P."/>
            <person name="Natvig D.O."/>
            <person name="Powell A.J."/>
            <person name="Tsang A."/>
            <person name="Grigoriev I.V."/>
        </authorList>
    </citation>
    <scope>NUCLEOTIDE SEQUENCE [LARGE SCALE GENOMIC DNA]</scope>
    <source>
        <strain evidence="2 3">ATCC 24622</strain>
    </source>
</reference>
<proteinExistence type="predicted"/>
<comment type="caution">
    <text evidence="2">The sequence shown here is derived from an EMBL/GenBank/DDBJ whole genome shotgun (WGS) entry which is preliminary data.</text>
</comment>
<keyword evidence="3" id="KW-1185">Reference proteome</keyword>
<evidence type="ECO:0000256" key="1">
    <source>
        <dbReference type="SAM" id="MobiDB-lite"/>
    </source>
</evidence>
<sequence length="170" mass="17991">MAIKAGGKGAAAEAGKRERAHLQRGSLKARSCSLLHTPRQYQTRQFLLFHPSTEPSSLLAPPQLLSPKNDEARLSVYLKGCRLASPQFPGPALAPGGETSAEVPGAASSLTLSAIAEVKRGRLTPTLQTSGAATGFVPTRTKMGRRHMKKEKCERQVSGGSSFGRKGPCV</sequence>